<name>A0A7H2VC76_9GAMM</name>
<evidence type="ECO:0000313" key="1">
    <source>
        <dbReference type="EMBL" id="QNX72539.1"/>
    </source>
</evidence>
<gene>
    <name evidence="1" type="ORF">IC776_01095</name>
    <name evidence="2" type="ORF">IC776_09000</name>
</gene>
<protein>
    <submittedName>
        <fullName evidence="2">Uncharacterized protein</fullName>
    </submittedName>
</protein>
<dbReference type="Proteomes" id="UP000516666">
    <property type="component" value="Chromosome"/>
</dbReference>
<reference evidence="2 3" key="2">
    <citation type="submission" date="2020-09" db="EMBL/GenBank/DDBJ databases">
        <authorList>
            <person name="Chen F.-J."/>
            <person name="Lee Y.-T."/>
        </authorList>
    </citation>
    <scope>NUCLEOTIDE SEQUENCE [LARGE SCALE GENOMIC DNA]</scope>
    <source>
        <strain evidence="2 3">AS39</strain>
    </source>
</reference>
<dbReference type="EMBL" id="CP061646">
    <property type="protein sequence ID" value="QNX73959.1"/>
    <property type="molecule type" value="Genomic_DNA"/>
</dbReference>
<proteinExistence type="predicted"/>
<organism evidence="2 3">
    <name type="scientific">Acinetobacter seifertii</name>
    <dbReference type="NCBI Taxonomy" id="1530123"/>
    <lineage>
        <taxon>Bacteria</taxon>
        <taxon>Pseudomonadati</taxon>
        <taxon>Pseudomonadota</taxon>
        <taxon>Gammaproteobacteria</taxon>
        <taxon>Moraxellales</taxon>
        <taxon>Moraxellaceae</taxon>
        <taxon>Acinetobacter</taxon>
        <taxon>Acinetobacter calcoaceticus/baumannii complex</taxon>
    </lineage>
</organism>
<accession>A0A7H2VC76</accession>
<reference evidence="3" key="1">
    <citation type="submission" date="2020-09" db="EMBL/GenBank/DDBJ databases">
        <title>Clinical and molecular characterization of Acinetobacter seifertii in Taiwan.</title>
        <authorList>
            <person name="Li L.-H."/>
            <person name="Yang Y.-S."/>
            <person name="Sun J.-R."/>
            <person name="Huang T.-W."/>
            <person name="Huang W.-C."/>
            <person name="Wang Y.-C."/>
            <person name="Kuo T.-H."/>
            <person name="Kuo S.-C."/>
            <person name="Chen T.-L."/>
        </authorList>
    </citation>
    <scope>NUCLEOTIDE SEQUENCE [LARGE SCALE GENOMIC DNA]</scope>
    <source>
        <strain evidence="1 3">AS39</strain>
    </source>
</reference>
<evidence type="ECO:0000313" key="2">
    <source>
        <dbReference type="EMBL" id="QNX73959.1"/>
    </source>
</evidence>
<dbReference type="EMBL" id="CP061646">
    <property type="protein sequence ID" value="QNX72539.1"/>
    <property type="molecule type" value="Genomic_DNA"/>
</dbReference>
<dbReference type="AlphaFoldDB" id="A0A7H2VC76"/>
<reference evidence="2" key="3">
    <citation type="submission" date="2021-03" db="EMBL/GenBank/DDBJ databases">
        <title>Clinical and molecular characterization of Acinetobacter seifertii in Taiwan.</title>
        <authorList>
            <person name="Li L.-H."/>
            <person name="Yang Y.-S."/>
            <person name="Sun J.-R."/>
            <person name="Huang T.-W."/>
            <person name="Huang W.-C."/>
            <person name="Wang Y.-C."/>
            <person name="Kuo T.-H."/>
            <person name="Kuo S.-C."/>
            <person name="Chen T.-L."/>
        </authorList>
    </citation>
    <scope>NUCLEOTIDE SEQUENCE</scope>
    <source>
        <strain evidence="2">AS39</strain>
    </source>
</reference>
<sequence length="119" mass="13199">MNTMLISPTLNVSCSENVLLKISSYFGVSHEQAYRKGVDSLLKLTEMVIANNEHSETIKLFLCDCHLRTSINLDDISDMPTQLIGDCLNVIVLRYAFKASLGDFLGGGDNLINTWKSTL</sequence>
<evidence type="ECO:0000313" key="3">
    <source>
        <dbReference type="Proteomes" id="UP000516666"/>
    </source>
</evidence>